<feature type="DNA-binding region" description="H-T-H motif" evidence="4">
    <location>
        <begin position="47"/>
        <end position="66"/>
    </location>
</feature>
<dbReference type="InterPro" id="IPR001647">
    <property type="entry name" value="HTH_TetR"/>
</dbReference>
<accession>A0A1G9Z4I8</accession>
<dbReference type="STRING" id="582672.SAMN05216360_10683"/>
<dbReference type="SUPFAM" id="SSF46689">
    <property type="entry name" value="Homeodomain-like"/>
    <property type="match status" value="1"/>
</dbReference>
<evidence type="ECO:0000256" key="4">
    <source>
        <dbReference type="PROSITE-ProRule" id="PRU00335"/>
    </source>
</evidence>
<protein>
    <submittedName>
        <fullName evidence="6">DNA-binding transcriptional regulator, AcrR family</fullName>
    </submittedName>
</protein>
<dbReference type="GO" id="GO:0000976">
    <property type="term" value="F:transcription cis-regulatory region binding"/>
    <property type="evidence" value="ECO:0007669"/>
    <property type="project" value="TreeGrafter"/>
</dbReference>
<keyword evidence="7" id="KW-1185">Reference proteome</keyword>
<proteinExistence type="predicted"/>
<dbReference type="InterPro" id="IPR009057">
    <property type="entry name" value="Homeodomain-like_sf"/>
</dbReference>
<dbReference type="SUPFAM" id="SSF48498">
    <property type="entry name" value="Tetracyclin repressor-like, C-terminal domain"/>
    <property type="match status" value="1"/>
</dbReference>
<keyword evidence="2 4" id="KW-0238">DNA-binding</keyword>
<evidence type="ECO:0000313" key="6">
    <source>
        <dbReference type="EMBL" id="SDN15556.1"/>
    </source>
</evidence>
<reference evidence="7" key="1">
    <citation type="submission" date="2016-10" db="EMBL/GenBank/DDBJ databases">
        <authorList>
            <person name="Varghese N."/>
            <person name="Submissions S."/>
        </authorList>
    </citation>
    <scope>NUCLEOTIDE SEQUENCE [LARGE SCALE GENOMIC DNA]</scope>
    <source>
        <strain evidence="7">BL47</strain>
    </source>
</reference>
<dbReference type="PROSITE" id="PS50977">
    <property type="entry name" value="HTH_TETR_2"/>
    <property type="match status" value="1"/>
</dbReference>
<evidence type="ECO:0000259" key="5">
    <source>
        <dbReference type="PROSITE" id="PS50977"/>
    </source>
</evidence>
<evidence type="ECO:0000256" key="1">
    <source>
        <dbReference type="ARBA" id="ARBA00023015"/>
    </source>
</evidence>
<dbReference type="PANTHER" id="PTHR30055">
    <property type="entry name" value="HTH-TYPE TRANSCRIPTIONAL REGULATOR RUTR"/>
    <property type="match status" value="1"/>
</dbReference>
<gene>
    <name evidence="6" type="ORF">SAMN05216360_10683</name>
</gene>
<dbReference type="InterPro" id="IPR050109">
    <property type="entry name" value="HTH-type_TetR-like_transc_reg"/>
</dbReference>
<dbReference type="Proteomes" id="UP000198704">
    <property type="component" value="Unassembled WGS sequence"/>
</dbReference>
<dbReference type="PANTHER" id="PTHR30055:SF220">
    <property type="entry name" value="TETR-FAMILY REGULATORY PROTEIN"/>
    <property type="match status" value="1"/>
</dbReference>
<dbReference type="InterPro" id="IPR025996">
    <property type="entry name" value="MT1864/Rv1816-like_C"/>
</dbReference>
<evidence type="ECO:0000313" key="7">
    <source>
        <dbReference type="Proteomes" id="UP000198704"/>
    </source>
</evidence>
<evidence type="ECO:0000256" key="2">
    <source>
        <dbReference type="ARBA" id="ARBA00023125"/>
    </source>
</evidence>
<dbReference type="Pfam" id="PF13305">
    <property type="entry name" value="TetR_C_33"/>
    <property type="match status" value="1"/>
</dbReference>
<name>A0A1G9Z4I8_9HYPH</name>
<dbReference type="GO" id="GO:0003700">
    <property type="term" value="F:DNA-binding transcription factor activity"/>
    <property type="evidence" value="ECO:0007669"/>
    <property type="project" value="TreeGrafter"/>
</dbReference>
<dbReference type="Pfam" id="PF00440">
    <property type="entry name" value="TetR_N"/>
    <property type="match status" value="1"/>
</dbReference>
<sequence>MHRGYGILRPWRDGPNDRRNYHHGNLKEALIEAARRFIAERGIGGFTLVDAARLVGVTPAALYRHFRGREALLEELAGRGFAELAARLARALTSRGTPLERFTRMGETYLAFAEEEPAYYAAIFETRGLAAELTDSEPAPGSTPRPSPFDLLVEALQATFADGFGGVAPRFIALEVWALAHGLATLSAAGHLPRGPGFPDKYELLRAGVLALVHGVARPGEHGSGSSRP</sequence>
<feature type="domain" description="HTH tetR-type" evidence="5">
    <location>
        <begin position="24"/>
        <end position="84"/>
    </location>
</feature>
<dbReference type="InterPro" id="IPR036271">
    <property type="entry name" value="Tet_transcr_reg_TetR-rel_C_sf"/>
</dbReference>
<keyword evidence="1" id="KW-0805">Transcription regulation</keyword>
<dbReference type="Gene3D" id="1.10.357.10">
    <property type="entry name" value="Tetracycline Repressor, domain 2"/>
    <property type="match status" value="1"/>
</dbReference>
<dbReference type="AlphaFoldDB" id="A0A1G9Z4I8"/>
<dbReference type="EMBL" id="FNHS01000006">
    <property type="protein sequence ID" value="SDN15556.1"/>
    <property type="molecule type" value="Genomic_DNA"/>
</dbReference>
<dbReference type="PRINTS" id="PR00455">
    <property type="entry name" value="HTHTETR"/>
</dbReference>
<organism evidence="6 7">
    <name type="scientific">Methylobacterium phyllostachyos</name>
    <dbReference type="NCBI Taxonomy" id="582672"/>
    <lineage>
        <taxon>Bacteria</taxon>
        <taxon>Pseudomonadati</taxon>
        <taxon>Pseudomonadota</taxon>
        <taxon>Alphaproteobacteria</taxon>
        <taxon>Hyphomicrobiales</taxon>
        <taxon>Methylobacteriaceae</taxon>
        <taxon>Methylobacterium</taxon>
    </lineage>
</organism>
<keyword evidence="3" id="KW-0804">Transcription</keyword>
<evidence type="ECO:0000256" key="3">
    <source>
        <dbReference type="ARBA" id="ARBA00023163"/>
    </source>
</evidence>